<comment type="caution">
    <text evidence="3">The sequence shown here is derived from an EMBL/GenBank/DDBJ whole genome shotgun (WGS) entry which is preliminary data.</text>
</comment>
<evidence type="ECO:0000313" key="3">
    <source>
        <dbReference type="EMBL" id="MBO3084835.1"/>
    </source>
</evidence>
<gene>
    <name evidence="3" type="ORF">J4035_09300</name>
</gene>
<name>A0ABS3SGF0_9CELL</name>
<reference evidence="3 4" key="1">
    <citation type="submission" date="2021-03" db="EMBL/GenBank/DDBJ databases">
        <title>novel species in genus Cellulomonas.</title>
        <authorList>
            <person name="Zhang G."/>
        </authorList>
    </citation>
    <scope>NUCLEOTIDE SEQUENCE [LARGE SCALE GENOMIC DNA]</scope>
    <source>
        <strain evidence="4">zg-ZUI188</strain>
    </source>
</reference>
<dbReference type="InterPro" id="IPR011576">
    <property type="entry name" value="Pyridox_Oxase_N"/>
</dbReference>
<dbReference type="PANTHER" id="PTHR39336:SF1">
    <property type="entry name" value="PYRIDOXAMINE PHOSPHATE OXIDASE FAMILY PROTEIN (AFU_ORTHOLOGUE AFUA_6G11440)"/>
    <property type="match status" value="1"/>
</dbReference>
<dbReference type="InterPro" id="IPR012349">
    <property type="entry name" value="Split_barrel_FMN-bd"/>
</dbReference>
<evidence type="ECO:0000256" key="1">
    <source>
        <dbReference type="SAM" id="MobiDB-lite"/>
    </source>
</evidence>
<dbReference type="SUPFAM" id="SSF50475">
    <property type="entry name" value="FMN-binding split barrel"/>
    <property type="match status" value="1"/>
</dbReference>
<dbReference type="Proteomes" id="UP000678317">
    <property type="component" value="Unassembled WGS sequence"/>
</dbReference>
<accession>A0ABS3SGF0</accession>
<feature type="region of interest" description="Disordered" evidence="1">
    <location>
        <begin position="165"/>
        <end position="196"/>
    </location>
</feature>
<evidence type="ECO:0000313" key="4">
    <source>
        <dbReference type="Proteomes" id="UP000678317"/>
    </source>
</evidence>
<evidence type="ECO:0000259" key="2">
    <source>
        <dbReference type="Pfam" id="PF01243"/>
    </source>
</evidence>
<protein>
    <submittedName>
        <fullName evidence="3">Pyridoxamine 5'-phosphate oxidase family protein</fullName>
    </submittedName>
</protein>
<dbReference type="PANTHER" id="PTHR39336">
    <property type="entry name" value="PYRIDOXAMINE PHOSPHATE OXIDASE FAMILY PROTEIN (AFU_ORTHOLOGUE AFUA_6G11440)"/>
    <property type="match status" value="1"/>
</dbReference>
<dbReference type="Pfam" id="PF01243">
    <property type="entry name" value="PNPOx_N"/>
    <property type="match status" value="1"/>
</dbReference>
<keyword evidence="4" id="KW-1185">Reference proteome</keyword>
<feature type="domain" description="Pyridoxamine 5'-phosphate oxidase N-terminal" evidence="2">
    <location>
        <begin position="10"/>
        <end position="133"/>
    </location>
</feature>
<dbReference type="Gene3D" id="2.30.110.10">
    <property type="entry name" value="Electron Transport, Fmn-binding Protein, Chain A"/>
    <property type="match status" value="1"/>
</dbReference>
<dbReference type="EMBL" id="JAGFBM010000003">
    <property type="protein sequence ID" value="MBO3084835.1"/>
    <property type="molecule type" value="Genomic_DNA"/>
</dbReference>
<sequence>MGKVHERIDGRLRAFVEAQPMFFVATAPSGPDGHVNLSPKGVAGTFVVLDEHRVAYLDLTASGAETIAHLRDNGRITLMFCAFQGPPNIVRLYGRGRFVTVYDEGFDELAALFGETRGARAVIVVDVDRVSDSCGYGVPLMTLEGERDLLPPHLERKGVDGQAAYRRRKNRTSIDGLPAFDMDPAPSAERSLPSST</sequence>
<proteinExistence type="predicted"/>
<dbReference type="RefSeq" id="WP_208214616.1">
    <property type="nucleotide sequence ID" value="NZ_CP074404.1"/>
</dbReference>
<organism evidence="3 4">
    <name type="scientific">Cellulomonas fengjieae</name>
    <dbReference type="NCBI Taxonomy" id="2819978"/>
    <lineage>
        <taxon>Bacteria</taxon>
        <taxon>Bacillati</taxon>
        <taxon>Actinomycetota</taxon>
        <taxon>Actinomycetes</taxon>
        <taxon>Micrococcales</taxon>
        <taxon>Cellulomonadaceae</taxon>
        <taxon>Cellulomonas</taxon>
    </lineage>
</organism>